<keyword evidence="2" id="KW-0963">Cytoplasm</keyword>
<evidence type="ECO:0000313" key="6">
    <source>
        <dbReference type="EMBL" id="EMF15117.1"/>
    </source>
</evidence>
<dbReference type="GO" id="GO:0005786">
    <property type="term" value="C:signal recognition particle, endoplasmic reticulum targeting"/>
    <property type="evidence" value="ECO:0007669"/>
    <property type="project" value="UniProtKB-KW"/>
</dbReference>
<dbReference type="Gene3D" id="3.30.56.30">
    <property type="entry name" value="Signal recognition particle, SRP19-like subunit"/>
    <property type="match status" value="1"/>
</dbReference>
<dbReference type="RefSeq" id="XP_016763238.1">
    <property type="nucleotide sequence ID" value="XM_016908737.1"/>
</dbReference>
<proteinExistence type="predicted"/>
<dbReference type="Proteomes" id="UP000016931">
    <property type="component" value="Unassembled WGS sequence"/>
</dbReference>
<comment type="subcellular location">
    <subcellularLocation>
        <location evidence="1">Cytoplasm</location>
    </subcellularLocation>
</comment>
<dbReference type="OMA" id="NPFKEAM"/>
<keyword evidence="3" id="KW-0733">Signal recognition particle</keyword>
<evidence type="ECO:0000256" key="3">
    <source>
        <dbReference type="ARBA" id="ARBA00023135"/>
    </source>
</evidence>
<evidence type="ECO:0000256" key="4">
    <source>
        <dbReference type="ARBA" id="ARBA00023274"/>
    </source>
</evidence>
<sequence length="206" mass="22448">MVRERQELVKSHQCIYPVYFDETRSREGGRRVSKADAVPNPLAREIVDALAHIGNTLGVALQIALDPMKTHPKDWANPGRVKVEIKKDGKPISPKIANKHHLYKLIASYLKSHPADEKTPLKMQIPGLPMPKDGKPIPPAIPRGSKIGMILPLHSPALSGGEDIMQQMMQQMGGQLPAGMEGIMGGGGSDAAVSQKPKKVKVIQKR</sequence>
<feature type="compositionally biased region" description="Basic residues" evidence="5">
    <location>
        <begin position="196"/>
        <end position="206"/>
    </location>
</feature>
<evidence type="ECO:0000256" key="5">
    <source>
        <dbReference type="SAM" id="MobiDB-lite"/>
    </source>
</evidence>
<dbReference type="GO" id="GO:0008312">
    <property type="term" value="F:7S RNA binding"/>
    <property type="evidence" value="ECO:0007669"/>
    <property type="project" value="InterPro"/>
</dbReference>
<name>M3B5P4_SPHMS</name>
<dbReference type="GO" id="GO:0006617">
    <property type="term" value="P:SRP-dependent cotranslational protein targeting to membrane, signal sequence recognition"/>
    <property type="evidence" value="ECO:0007669"/>
    <property type="project" value="TreeGrafter"/>
</dbReference>
<accession>M3B5P4</accession>
<dbReference type="FunFam" id="3.30.56.30:FF:000003">
    <property type="entry name" value="Signal recognition particle SEC65 subunit"/>
    <property type="match status" value="1"/>
</dbReference>
<dbReference type="InterPro" id="IPR036521">
    <property type="entry name" value="SRP19-like_sf"/>
</dbReference>
<protein>
    <submittedName>
        <fullName evidence="6">Signal recognition particle, SRP19 subunit</fullName>
    </submittedName>
</protein>
<dbReference type="PANTHER" id="PTHR17453">
    <property type="entry name" value="SIGNAL RECOGNITION PARTICLE 19 KD PROTEIN"/>
    <property type="match status" value="1"/>
</dbReference>
<dbReference type="Pfam" id="PF01922">
    <property type="entry name" value="SRP19"/>
    <property type="match status" value="1"/>
</dbReference>
<dbReference type="eggNOG" id="KOG3198">
    <property type="taxonomic scope" value="Eukaryota"/>
</dbReference>
<dbReference type="GeneID" id="27905874"/>
<dbReference type="SUPFAM" id="SSF69695">
    <property type="entry name" value="SRP19"/>
    <property type="match status" value="1"/>
</dbReference>
<keyword evidence="7" id="KW-1185">Reference proteome</keyword>
<dbReference type="AlphaFoldDB" id="M3B5P4"/>
<dbReference type="PANTHER" id="PTHR17453:SF0">
    <property type="entry name" value="SIGNAL RECOGNITION PARTICLE 19 KDA PROTEIN"/>
    <property type="match status" value="1"/>
</dbReference>
<reference evidence="6 7" key="1">
    <citation type="journal article" date="2012" name="PLoS Pathog.">
        <title>Diverse lifestyles and strategies of plant pathogenesis encoded in the genomes of eighteen Dothideomycetes fungi.</title>
        <authorList>
            <person name="Ohm R.A."/>
            <person name="Feau N."/>
            <person name="Henrissat B."/>
            <person name="Schoch C.L."/>
            <person name="Horwitz B.A."/>
            <person name="Barry K.W."/>
            <person name="Condon B.J."/>
            <person name="Copeland A.C."/>
            <person name="Dhillon B."/>
            <person name="Glaser F."/>
            <person name="Hesse C.N."/>
            <person name="Kosti I."/>
            <person name="LaButti K."/>
            <person name="Lindquist E.A."/>
            <person name="Lucas S."/>
            <person name="Salamov A.A."/>
            <person name="Bradshaw R.E."/>
            <person name="Ciuffetti L."/>
            <person name="Hamelin R.C."/>
            <person name="Kema G.H.J."/>
            <person name="Lawrence C."/>
            <person name="Scott J.A."/>
            <person name="Spatafora J.W."/>
            <person name="Turgeon B.G."/>
            <person name="de Wit P.J.G.M."/>
            <person name="Zhong S."/>
            <person name="Goodwin S.B."/>
            <person name="Grigoriev I.V."/>
        </authorList>
    </citation>
    <scope>NUCLEOTIDE SEQUENCE [LARGE SCALE GENOMIC DNA]</scope>
    <source>
        <strain evidence="6 7">SO2202</strain>
    </source>
</reference>
<dbReference type="InterPro" id="IPR002778">
    <property type="entry name" value="Signal_recog_particle_SRP19"/>
</dbReference>
<feature type="region of interest" description="Disordered" evidence="5">
    <location>
        <begin position="186"/>
        <end position="206"/>
    </location>
</feature>
<evidence type="ECO:0000256" key="1">
    <source>
        <dbReference type="ARBA" id="ARBA00004496"/>
    </source>
</evidence>
<organism evidence="6 7">
    <name type="scientific">Sphaerulina musiva (strain SO2202)</name>
    <name type="common">Poplar stem canker fungus</name>
    <name type="synonym">Septoria musiva</name>
    <dbReference type="NCBI Taxonomy" id="692275"/>
    <lineage>
        <taxon>Eukaryota</taxon>
        <taxon>Fungi</taxon>
        <taxon>Dikarya</taxon>
        <taxon>Ascomycota</taxon>
        <taxon>Pezizomycotina</taxon>
        <taxon>Dothideomycetes</taxon>
        <taxon>Dothideomycetidae</taxon>
        <taxon>Mycosphaerellales</taxon>
        <taxon>Mycosphaerellaceae</taxon>
        <taxon>Sphaerulina</taxon>
    </lineage>
</organism>
<dbReference type="STRING" id="692275.M3B5P4"/>
<dbReference type="HOGENOM" id="CLU_065433_1_0_1"/>
<gene>
    <name evidence="6" type="ORF">SEPMUDRAFT_39220</name>
</gene>
<dbReference type="OrthoDB" id="2190947at2759"/>
<dbReference type="EMBL" id="KB456261">
    <property type="protein sequence ID" value="EMF15117.1"/>
    <property type="molecule type" value="Genomic_DNA"/>
</dbReference>
<evidence type="ECO:0000313" key="7">
    <source>
        <dbReference type="Proteomes" id="UP000016931"/>
    </source>
</evidence>
<evidence type="ECO:0000256" key="2">
    <source>
        <dbReference type="ARBA" id="ARBA00022490"/>
    </source>
</evidence>
<keyword evidence="4" id="KW-0687">Ribonucleoprotein</keyword>